<proteinExistence type="predicted"/>
<dbReference type="GO" id="GO:0051209">
    <property type="term" value="P:release of sequestered calcium ion into cytosol"/>
    <property type="evidence" value="ECO:0007669"/>
    <property type="project" value="TreeGrafter"/>
</dbReference>
<dbReference type="EC" id="3.1.4.11" evidence="1"/>
<evidence type="ECO:0000256" key="4">
    <source>
        <dbReference type="ARBA" id="ARBA00023098"/>
    </source>
</evidence>
<evidence type="ECO:0000256" key="3">
    <source>
        <dbReference type="ARBA" id="ARBA00022963"/>
    </source>
</evidence>
<dbReference type="Pfam" id="PF00387">
    <property type="entry name" value="PI-PLC-Y"/>
    <property type="match status" value="1"/>
</dbReference>
<dbReference type="SMART" id="SM00149">
    <property type="entry name" value="PLCYc"/>
    <property type="match status" value="1"/>
</dbReference>
<dbReference type="InterPro" id="IPR001192">
    <property type="entry name" value="PI-PLC_fam"/>
</dbReference>
<evidence type="ECO:0000256" key="2">
    <source>
        <dbReference type="ARBA" id="ARBA00022801"/>
    </source>
</evidence>
<dbReference type="PANTHER" id="PTHR10336">
    <property type="entry name" value="PHOSPHOINOSITIDE-SPECIFIC PHOSPHOLIPASE C FAMILY PROTEIN"/>
    <property type="match status" value="1"/>
</dbReference>
<dbReference type="InterPro" id="IPR000909">
    <property type="entry name" value="PLipase_C_PInositol-sp_X_dom"/>
</dbReference>
<dbReference type="AlphaFoldDB" id="A0A6C0BSM2"/>
<dbReference type="Gene3D" id="3.20.20.190">
    <property type="entry name" value="Phosphatidylinositol (PI) phosphodiesterase"/>
    <property type="match status" value="1"/>
</dbReference>
<dbReference type="EMBL" id="MN739236">
    <property type="protein sequence ID" value="QHS94982.1"/>
    <property type="molecule type" value="Genomic_DNA"/>
</dbReference>
<dbReference type="GO" id="GO:0004435">
    <property type="term" value="F:phosphatidylinositol-4,5-bisphosphate phospholipase C activity"/>
    <property type="evidence" value="ECO:0007669"/>
    <property type="project" value="UniProtKB-EC"/>
</dbReference>
<sequence>MDIFKNVLSLIIPEPVVENFFGSSETNNYNDETKCNDININYPNTAAIASLDINKAGPETIIQYTENRTKTEKVAKTLSHYPLRDFYIKTAYNCCAVGAFKKDYVDICALKNAIKQGCRCLDFEIYSVNDKPVIATSSAKTNYIKESRNYIPLEKAMSVVANESFNTPSPCPFDPMILHFRIKSENRKIYATISDIINRNFTKTKLPKKFGREYNDKNLGDIPIKQLRGKIIISVDKTNSYFEDTSLDEYVNICSNSMFMRLHRDYDIKYIQDFSELTDYNKTAMSFVLPDISANPDNTNPVVALKYGCQFVAMNLQNNDENMKYYTKFFNDYGSALVLKPKHLRKIDKLVELPPLQDPSLSYADREVKDQHYDLRI</sequence>
<dbReference type="GO" id="GO:0048015">
    <property type="term" value="P:phosphatidylinositol-mediated signaling"/>
    <property type="evidence" value="ECO:0007669"/>
    <property type="project" value="TreeGrafter"/>
</dbReference>
<accession>A0A6C0BSM2</accession>
<evidence type="ECO:0000313" key="6">
    <source>
        <dbReference type="EMBL" id="QHS94982.1"/>
    </source>
</evidence>
<dbReference type="InterPro" id="IPR017946">
    <property type="entry name" value="PLC-like_Pdiesterase_TIM-brl"/>
</dbReference>
<feature type="domain" description="PI-PLC Y-box" evidence="5">
    <location>
        <begin position="236"/>
        <end position="345"/>
    </location>
</feature>
<evidence type="ECO:0000259" key="5">
    <source>
        <dbReference type="PROSITE" id="PS50008"/>
    </source>
</evidence>
<keyword evidence="4" id="KW-0443">Lipid metabolism</keyword>
<keyword evidence="2" id="KW-0378">Hydrolase</keyword>
<dbReference type="PROSITE" id="PS50007">
    <property type="entry name" value="PIPLC_X_DOMAIN"/>
    <property type="match status" value="1"/>
</dbReference>
<dbReference type="PROSITE" id="PS50008">
    <property type="entry name" value="PIPLC_Y_DOMAIN"/>
    <property type="match status" value="1"/>
</dbReference>
<organism evidence="6">
    <name type="scientific">viral metagenome</name>
    <dbReference type="NCBI Taxonomy" id="1070528"/>
    <lineage>
        <taxon>unclassified sequences</taxon>
        <taxon>metagenomes</taxon>
        <taxon>organismal metagenomes</taxon>
    </lineage>
</organism>
<keyword evidence="3" id="KW-0442">Lipid degradation</keyword>
<dbReference type="InterPro" id="IPR001711">
    <property type="entry name" value="PLipase_C_Pinositol-sp_Y"/>
</dbReference>
<dbReference type="SUPFAM" id="SSF51695">
    <property type="entry name" value="PLC-like phosphodiesterases"/>
    <property type="match status" value="1"/>
</dbReference>
<reference evidence="6" key="1">
    <citation type="journal article" date="2020" name="Nature">
        <title>Giant virus diversity and host interactions through global metagenomics.</title>
        <authorList>
            <person name="Schulz F."/>
            <person name="Roux S."/>
            <person name="Paez-Espino D."/>
            <person name="Jungbluth S."/>
            <person name="Walsh D.A."/>
            <person name="Denef V.J."/>
            <person name="McMahon K.D."/>
            <person name="Konstantinidis K.T."/>
            <person name="Eloe-Fadrosh E.A."/>
            <person name="Kyrpides N.C."/>
            <person name="Woyke T."/>
        </authorList>
    </citation>
    <scope>NUCLEOTIDE SEQUENCE</scope>
    <source>
        <strain evidence="6">GVMAG-M-3300018428-16</strain>
    </source>
</reference>
<dbReference type="Pfam" id="PF00388">
    <property type="entry name" value="PI-PLC-X"/>
    <property type="match status" value="1"/>
</dbReference>
<protein>
    <recommendedName>
        <fullName evidence="1">phosphoinositide phospholipase C</fullName>
        <ecNumber evidence="1">3.1.4.11</ecNumber>
    </recommendedName>
</protein>
<name>A0A6C0BSM2_9ZZZZ</name>
<dbReference type="PANTHER" id="PTHR10336:SF36">
    <property type="entry name" value="1-PHOSPHATIDYLINOSITOL 4,5-BISPHOSPHATE PHOSPHODIESTERASE BETA-4"/>
    <property type="match status" value="1"/>
</dbReference>
<evidence type="ECO:0000256" key="1">
    <source>
        <dbReference type="ARBA" id="ARBA00012368"/>
    </source>
</evidence>
<dbReference type="GO" id="GO:0016042">
    <property type="term" value="P:lipid catabolic process"/>
    <property type="evidence" value="ECO:0007669"/>
    <property type="project" value="UniProtKB-KW"/>
</dbReference>